<organism evidence="1">
    <name type="scientific">uncultured delta proteobacterium HF0070_15B21</name>
    <dbReference type="NCBI Taxonomy" id="710825"/>
    <lineage>
        <taxon>Bacteria</taxon>
        <taxon>Deltaproteobacteria</taxon>
        <taxon>environmental samples</taxon>
    </lineage>
</organism>
<name>E0XXC6_9DELT</name>
<evidence type="ECO:0000313" key="1">
    <source>
        <dbReference type="EMBL" id="ADI19067.1"/>
    </source>
</evidence>
<dbReference type="AlphaFoldDB" id="E0XXC6"/>
<protein>
    <recommendedName>
        <fullName evidence="2">UDP-N-acetylglucosamine pyrophosphorylase</fullName>
    </recommendedName>
</protein>
<sequence>MKEPIQYHNQEKLNKFLEKGIIIPEPQSVKIERSINLPQIGKGTCLHPFSRIEGEQSYIDESSEIGIAGAVTIINSCVAKGSRLGTLGPVTIKDTFTGPNTVLGCGTSEESVFLGKETTLNDFTTGYGFRTRKGTLYEEDASSAQHTDTKMTLLMPWVTLGSNINLCDTLIAGGTGPELGAFSEVGSGSIHFNFTPSGDKATASLFGNVVKGVFLNQERLFIGGNNCLLGPMEADFGASTAAGIRIHGKLSKGLHTGQVLSRRVFTRDFRILSGVRKTLATQFNYLGELCAFMNWYRQIRIGVMAQDPETRRLYKAGLRMLSLNYSERVKQLKHYFGLIEQSIILIEKEKVKTKEFENQKFILSCWTKLEKVLEKNKILEHPAPETLLSELRESLKTSDSSYTEKIRNLSAESVNLGIKWMENLREEGGRNLSQTLTPKN</sequence>
<evidence type="ECO:0008006" key="2">
    <source>
        <dbReference type="Google" id="ProtNLM"/>
    </source>
</evidence>
<dbReference type="EMBL" id="GU474909">
    <property type="protein sequence ID" value="ADI19067.1"/>
    <property type="molecule type" value="Genomic_DNA"/>
</dbReference>
<accession>E0XXC6</accession>
<dbReference type="Gene3D" id="2.160.10.10">
    <property type="entry name" value="Hexapeptide repeat proteins"/>
    <property type="match status" value="1"/>
</dbReference>
<proteinExistence type="predicted"/>
<reference evidence="1" key="1">
    <citation type="journal article" date="2011" name="Environ. Microbiol.">
        <title>Time-series analyses of Monterey Bay coastal microbial picoplankton using a 'genome proxy' microarray.</title>
        <authorList>
            <person name="Rich V.I."/>
            <person name="Pham V.D."/>
            <person name="Eppley J."/>
            <person name="Shi Y."/>
            <person name="DeLong E.F."/>
        </authorList>
    </citation>
    <scope>NUCLEOTIDE SEQUENCE</scope>
</reference>